<reference evidence="2" key="1">
    <citation type="journal article" date="2008" name="Nature">
        <title>The amphioxus genome and the evolution of the chordate karyotype.</title>
        <authorList>
            <consortium name="US DOE Joint Genome Institute (JGI-PGF)"/>
            <person name="Putnam N.H."/>
            <person name="Butts T."/>
            <person name="Ferrier D.E.K."/>
            <person name="Furlong R.F."/>
            <person name="Hellsten U."/>
            <person name="Kawashima T."/>
            <person name="Robinson-Rechavi M."/>
            <person name="Shoguchi E."/>
            <person name="Terry A."/>
            <person name="Yu J.-K."/>
            <person name="Benito-Gutierrez E.L."/>
            <person name="Dubchak I."/>
            <person name="Garcia-Fernandez J."/>
            <person name="Gibson-Brown J.J."/>
            <person name="Grigoriev I.V."/>
            <person name="Horton A.C."/>
            <person name="de Jong P.J."/>
            <person name="Jurka J."/>
            <person name="Kapitonov V.V."/>
            <person name="Kohara Y."/>
            <person name="Kuroki Y."/>
            <person name="Lindquist E."/>
            <person name="Lucas S."/>
            <person name="Osoegawa K."/>
            <person name="Pennacchio L.A."/>
            <person name="Salamov A.A."/>
            <person name="Satou Y."/>
            <person name="Sauka-Spengler T."/>
            <person name="Schmutz J."/>
            <person name="Shin-I T."/>
            <person name="Toyoda A."/>
            <person name="Bronner-Fraser M."/>
            <person name="Fujiyama A."/>
            <person name="Holland L.Z."/>
            <person name="Holland P.W.H."/>
            <person name="Satoh N."/>
            <person name="Rokhsar D.S."/>
        </authorList>
    </citation>
    <scope>NUCLEOTIDE SEQUENCE [LARGE SCALE GENOMIC DNA]</scope>
    <source>
        <strain evidence="2">S238N-H82</strain>
        <tissue evidence="2">Testes</tissue>
    </source>
</reference>
<gene>
    <name evidence="2" type="ORF">BRAFLDRAFT_123004</name>
</gene>
<dbReference type="CDD" id="cd00742">
    <property type="entry name" value="FABP"/>
    <property type="match status" value="1"/>
</dbReference>
<evidence type="ECO:0000256" key="1">
    <source>
        <dbReference type="ARBA" id="ARBA00008390"/>
    </source>
</evidence>
<sequence length="204" mass="22057">MSITDFNATWNSAGNENLDAYLEATGCPKEFFDVVKSGTLTYEFSQSGDTITVKSSSTSSGPDKPPQTNTFKFGQEFEEVGVDGQKRKAVVTFAGGKLTYNYPDFNGKGTAGSMVKEVSGGKLTEVTISMLLESKKPSGDAKHATNAKLSTVTFLRRKYFCSFVSKTQLRCRGGRWPDDGDDGKYRKGGGASTTRVVDFPSLLS</sequence>
<evidence type="ECO:0000313" key="2">
    <source>
        <dbReference type="EMBL" id="EEN58605.1"/>
    </source>
</evidence>
<dbReference type="Gene3D" id="2.40.128.20">
    <property type="match status" value="1"/>
</dbReference>
<dbReference type="PRINTS" id="PR00178">
    <property type="entry name" value="FATTYACIDBP"/>
</dbReference>
<comment type="similarity">
    <text evidence="1">Belongs to the calycin superfamily. Fatty-acid binding protein (FABP) family.</text>
</comment>
<dbReference type="EMBL" id="GG666529">
    <property type="protein sequence ID" value="EEN58605.1"/>
    <property type="molecule type" value="Genomic_DNA"/>
</dbReference>
<dbReference type="InterPro" id="IPR031259">
    <property type="entry name" value="ILBP"/>
</dbReference>
<dbReference type="AlphaFoldDB" id="C3YM11"/>
<dbReference type="Pfam" id="PF14651">
    <property type="entry name" value="Lipocalin_7"/>
    <property type="match status" value="1"/>
</dbReference>
<dbReference type="GO" id="GO:0008289">
    <property type="term" value="F:lipid binding"/>
    <property type="evidence" value="ECO:0007669"/>
    <property type="project" value="InterPro"/>
</dbReference>
<dbReference type="InterPro" id="IPR012674">
    <property type="entry name" value="Calycin"/>
</dbReference>
<dbReference type="InParanoid" id="C3YM11"/>
<protein>
    <recommendedName>
        <fullName evidence="3">Lipocalin/cytosolic fatty-acid binding domain-containing protein</fullName>
    </recommendedName>
</protein>
<dbReference type="SUPFAM" id="SSF50814">
    <property type="entry name" value="Lipocalins"/>
    <property type="match status" value="1"/>
</dbReference>
<dbReference type="InterPro" id="IPR000463">
    <property type="entry name" value="Fatty_acid-bd"/>
</dbReference>
<dbReference type="STRING" id="7739.C3YM11"/>
<accession>C3YM11</accession>
<dbReference type="PANTHER" id="PTHR11955">
    <property type="entry name" value="FATTY ACID BINDING PROTEIN"/>
    <property type="match status" value="1"/>
</dbReference>
<evidence type="ECO:0008006" key="3">
    <source>
        <dbReference type="Google" id="ProtNLM"/>
    </source>
</evidence>
<proteinExistence type="inferred from homology"/>
<name>C3YM11_BRAFL</name>
<organism>
    <name type="scientific">Branchiostoma floridae</name>
    <name type="common">Florida lancelet</name>
    <name type="synonym">Amphioxus</name>
    <dbReference type="NCBI Taxonomy" id="7739"/>
    <lineage>
        <taxon>Eukaryota</taxon>
        <taxon>Metazoa</taxon>
        <taxon>Chordata</taxon>
        <taxon>Cephalochordata</taxon>
        <taxon>Leptocardii</taxon>
        <taxon>Amphioxiformes</taxon>
        <taxon>Branchiostomatidae</taxon>
        <taxon>Branchiostoma</taxon>
    </lineage>
</organism>